<dbReference type="PANTHER" id="PTHR32063:SF12">
    <property type="entry name" value="CATION EFFLUX SYSTEM PROTEIN"/>
    <property type="match status" value="1"/>
</dbReference>
<evidence type="ECO:0000313" key="10">
    <source>
        <dbReference type="Proteomes" id="UP000199233"/>
    </source>
</evidence>
<dbReference type="GO" id="GO:0005886">
    <property type="term" value="C:plasma membrane"/>
    <property type="evidence" value="ECO:0007669"/>
    <property type="project" value="UniProtKB-SubCell"/>
</dbReference>
<feature type="transmembrane region" description="Helical" evidence="8">
    <location>
        <begin position="394"/>
        <end position="413"/>
    </location>
</feature>
<feature type="transmembrane region" description="Helical" evidence="8">
    <location>
        <begin position="865"/>
        <end position="884"/>
    </location>
</feature>
<dbReference type="Gene3D" id="3.30.70.1320">
    <property type="entry name" value="Multidrug efflux transporter AcrB pore domain like"/>
    <property type="match status" value="1"/>
</dbReference>
<sequence length="1033" mass="111837">MIAPLVRGSLKQPLFVFGATLLFILLGINAFRGLPVEAFPDVSDTQATIITLEPGRAAEEVEQQVTIPLEIALSGLPHAVRMNSHTQFGLSYIVLTFDDKLGDMAVRQYVAERLRDVDLPDGITPQLQPLSTAIGEIYRFRIAGHGRDSRDLRTIEDWVVERRLRQVAGVADVVTVGGRELQYEVNPDLRRLRDHGLTLAQLFAALQRANGNAGGGAVTQGDQQYLLRGLGLLRNLGDVGDVVIAEQNGIAVRVRDVAQVRRGAAPPQGIIGVNESDDDITGIVVMRKGENPSLVLDGVRAAVAELNRSILPPGVKLIPYYDRSWLIARTLHTVFHNLLEGALLVAAVLWLFLGNVRAALIVAGVIPLALLSTFISLDLLGIPANLLSLGAMDFGILVDGAVIVVENIFVHLLRRAPREDTRETVAQAAIDVGRPTLFSMLIIIAAHIPIFALQRQEGRLFAPMAYSVVAALIGSLIFSLSLVPLLSWLGLRKLPPAAPGEGEHEHDNRLLRWCKAAYEPRLRWALARPGTTLGIALAALLLAVLIGSRLGSEFLPELNEGTIWVNYTMPPSISVDEARDQLHRVRMRLLSVPEVETVVSKAGRPDDGTDPKLINSVEIFVSLKDEQQWRAGFDKERIIEALREQMEALPGVDASFSQPIRDNVLESISQVDGQIVVQISGDDLGVLAQKAAQMRGLFVRVPGVVHAEIDREGALPQYQLRIDRAQAARYGLNIADVQDVVETALGGREATQLYEGERHFGVVVRLRDEERELARLKDLLIATADGAYVPLSEVVQFQSVSGAMDISRVDGRRTMSIGVFLHGRDMGSVVKDMQAAVARGVAIPNGYSLHWSGEFENQQRAMKRLAVVVPVSIALIFVLLAQAFGAFAPAALILCNIPLALVGGIIGLYLRGMPLSVSAAIGFIALMGQAVLNGVVLVSHFKQLSAEGLAPELAVLRGALARLRTVLMTTLLAMLGLLPMALSTDIGSETQRPLATVVIFGLLSAAPLTLFVMPVLYLRLIGRRKSGVAAVSG</sequence>
<feature type="transmembrane region" description="Helical" evidence="8">
    <location>
        <begin position="890"/>
        <end position="910"/>
    </location>
</feature>
<evidence type="ECO:0000256" key="6">
    <source>
        <dbReference type="ARBA" id="ARBA00022989"/>
    </source>
</evidence>
<keyword evidence="3" id="KW-0813">Transport</keyword>
<feature type="transmembrane region" description="Helical" evidence="8">
    <location>
        <begin position="12"/>
        <end position="31"/>
    </location>
</feature>
<keyword evidence="5 8" id="KW-0812">Transmembrane</keyword>
<dbReference type="InterPro" id="IPR004763">
    <property type="entry name" value="CusA-like"/>
</dbReference>
<feature type="transmembrane region" description="Helical" evidence="8">
    <location>
        <begin position="465"/>
        <end position="489"/>
    </location>
</feature>
<feature type="transmembrane region" description="Helical" evidence="8">
    <location>
        <begin position="917"/>
        <end position="941"/>
    </location>
</feature>
<comment type="similarity">
    <text evidence="2">Belongs to the resistance-nodulation-cell division (RND) (TC 2.A.6) family.</text>
</comment>
<evidence type="ECO:0000313" key="9">
    <source>
        <dbReference type="EMBL" id="SEQ25647.1"/>
    </source>
</evidence>
<feature type="transmembrane region" description="Helical" evidence="8">
    <location>
        <begin position="961"/>
        <end position="982"/>
    </location>
</feature>
<evidence type="ECO:0000256" key="1">
    <source>
        <dbReference type="ARBA" id="ARBA00004651"/>
    </source>
</evidence>
<dbReference type="STRING" id="489703.SAMN04488038_10556"/>
<name>A0A1H9EJB1_9GAMM</name>
<dbReference type="Gene3D" id="3.30.70.1430">
    <property type="entry name" value="Multidrug efflux transporter AcrB pore domain"/>
    <property type="match status" value="2"/>
</dbReference>
<evidence type="ECO:0000256" key="2">
    <source>
        <dbReference type="ARBA" id="ARBA00010942"/>
    </source>
</evidence>
<dbReference type="Pfam" id="PF00873">
    <property type="entry name" value="ACR_tran"/>
    <property type="match status" value="1"/>
</dbReference>
<dbReference type="EMBL" id="FOFS01000005">
    <property type="protein sequence ID" value="SEQ25647.1"/>
    <property type="molecule type" value="Genomic_DNA"/>
</dbReference>
<organism evidence="9 10">
    <name type="scientific">Solimonas aquatica</name>
    <dbReference type="NCBI Taxonomy" id="489703"/>
    <lineage>
        <taxon>Bacteria</taxon>
        <taxon>Pseudomonadati</taxon>
        <taxon>Pseudomonadota</taxon>
        <taxon>Gammaproteobacteria</taxon>
        <taxon>Nevskiales</taxon>
        <taxon>Nevskiaceae</taxon>
        <taxon>Solimonas</taxon>
    </lineage>
</organism>
<keyword evidence="4" id="KW-1003">Cell membrane</keyword>
<dbReference type="OrthoDB" id="9757940at2"/>
<dbReference type="SUPFAM" id="SSF82693">
    <property type="entry name" value="Multidrug efflux transporter AcrB pore domain, PN1, PN2, PC1 and PC2 subdomains"/>
    <property type="match status" value="3"/>
</dbReference>
<dbReference type="InterPro" id="IPR027463">
    <property type="entry name" value="AcrB_DN_DC_subdom"/>
</dbReference>
<feature type="transmembrane region" description="Helical" evidence="8">
    <location>
        <begin position="526"/>
        <end position="546"/>
    </location>
</feature>
<comment type="subcellular location">
    <subcellularLocation>
        <location evidence="1">Cell membrane</location>
        <topology evidence="1">Multi-pass membrane protein</topology>
    </subcellularLocation>
</comment>
<dbReference type="NCBIfam" id="TIGR00914">
    <property type="entry name" value="2A0601"/>
    <property type="match status" value="1"/>
</dbReference>
<feature type="transmembrane region" description="Helical" evidence="8">
    <location>
        <begin position="359"/>
        <end position="382"/>
    </location>
</feature>
<proteinExistence type="inferred from homology"/>
<dbReference type="Gene3D" id="3.30.2090.10">
    <property type="entry name" value="Multidrug efflux transporter AcrB TolC docking domain, DN and DC subdomains"/>
    <property type="match status" value="2"/>
</dbReference>
<dbReference type="SUPFAM" id="SSF82714">
    <property type="entry name" value="Multidrug efflux transporter AcrB TolC docking domain, DN and DC subdomains"/>
    <property type="match status" value="2"/>
</dbReference>
<dbReference type="Gene3D" id="1.20.1640.10">
    <property type="entry name" value="Multidrug efflux transporter AcrB transmembrane domain"/>
    <property type="match status" value="2"/>
</dbReference>
<evidence type="ECO:0000256" key="5">
    <source>
        <dbReference type="ARBA" id="ARBA00022692"/>
    </source>
</evidence>
<protein>
    <submittedName>
        <fullName evidence="9">Cobalt-zinc-cadmium resistance protein CzcA</fullName>
    </submittedName>
</protein>
<accession>A0A1H9EJB1</accession>
<keyword evidence="6 8" id="KW-1133">Transmembrane helix</keyword>
<dbReference type="SUPFAM" id="SSF82866">
    <property type="entry name" value="Multidrug efflux transporter AcrB transmembrane domain"/>
    <property type="match status" value="2"/>
</dbReference>
<dbReference type="GO" id="GO:0008324">
    <property type="term" value="F:monoatomic cation transmembrane transporter activity"/>
    <property type="evidence" value="ECO:0007669"/>
    <property type="project" value="InterPro"/>
</dbReference>
<keyword evidence="7 8" id="KW-0472">Membrane</keyword>
<keyword evidence="10" id="KW-1185">Reference proteome</keyword>
<feature type="transmembrane region" description="Helical" evidence="8">
    <location>
        <begin position="994"/>
        <end position="1017"/>
    </location>
</feature>
<evidence type="ECO:0000256" key="7">
    <source>
        <dbReference type="ARBA" id="ARBA00023136"/>
    </source>
</evidence>
<feature type="transmembrane region" description="Helical" evidence="8">
    <location>
        <begin position="433"/>
        <end position="453"/>
    </location>
</feature>
<feature type="transmembrane region" description="Helical" evidence="8">
    <location>
        <begin position="334"/>
        <end position="353"/>
    </location>
</feature>
<dbReference type="AlphaFoldDB" id="A0A1H9EJB1"/>
<dbReference type="PANTHER" id="PTHR32063">
    <property type="match status" value="1"/>
</dbReference>
<dbReference type="InterPro" id="IPR001036">
    <property type="entry name" value="Acrflvin-R"/>
</dbReference>
<gene>
    <name evidence="9" type="ORF">SAMN04488038_10556</name>
</gene>
<dbReference type="Gene3D" id="3.30.70.1440">
    <property type="entry name" value="Multidrug efflux transporter AcrB pore domain"/>
    <property type="match status" value="1"/>
</dbReference>
<reference evidence="9 10" key="1">
    <citation type="submission" date="2016-10" db="EMBL/GenBank/DDBJ databases">
        <authorList>
            <person name="de Groot N.N."/>
        </authorList>
    </citation>
    <scope>NUCLEOTIDE SEQUENCE [LARGE SCALE GENOMIC DNA]</scope>
    <source>
        <strain evidence="9 10">DSM 25927</strain>
    </source>
</reference>
<dbReference type="GO" id="GO:0042910">
    <property type="term" value="F:xenobiotic transmembrane transporter activity"/>
    <property type="evidence" value="ECO:0007669"/>
    <property type="project" value="TreeGrafter"/>
</dbReference>
<dbReference type="PRINTS" id="PR00702">
    <property type="entry name" value="ACRIFLAVINRP"/>
</dbReference>
<evidence type="ECO:0000256" key="3">
    <source>
        <dbReference type="ARBA" id="ARBA00022448"/>
    </source>
</evidence>
<dbReference type="Proteomes" id="UP000199233">
    <property type="component" value="Unassembled WGS sequence"/>
</dbReference>
<dbReference type="RefSeq" id="WP_093283990.1">
    <property type="nucleotide sequence ID" value="NZ_FOFS01000005.1"/>
</dbReference>
<evidence type="ECO:0000256" key="4">
    <source>
        <dbReference type="ARBA" id="ARBA00022475"/>
    </source>
</evidence>
<evidence type="ECO:0000256" key="8">
    <source>
        <dbReference type="SAM" id="Phobius"/>
    </source>
</evidence>